<proteinExistence type="predicted"/>
<keyword evidence="2" id="KW-1185">Reference proteome</keyword>
<sequence length="115" mass="12635">MGGYLKDMTDDLPRIDELTTTELRERAVALAKRRWDVRFFWHLLESLPAAEAAAGHLDASDASVAQASGLFHEALAAEGDPEVQEALRPLYIDYLSRHATDVARPEAESNGIADS</sequence>
<dbReference type="Proteomes" id="UP001501585">
    <property type="component" value="Unassembled WGS sequence"/>
</dbReference>
<gene>
    <name evidence="1" type="ORF">GCM10009799_49310</name>
</gene>
<organism evidence="1 2">
    <name type="scientific">Nocardiopsis rhodophaea</name>
    <dbReference type="NCBI Taxonomy" id="280238"/>
    <lineage>
        <taxon>Bacteria</taxon>
        <taxon>Bacillati</taxon>
        <taxon>Actinomycetota</taxon>
        <taxon>Actinomycetes</taxon>
        <taxon>Streptosporangiales</taxon>
        <taxon>Nocardiopsidaceae</taxon>
        <taxon>Nocardiopsis</taxon>
    </lineage>
</organism>
<comment type="caution">
    <text evidence="1">The sequence shown here is derived from an EMBL/GenBank/DDBJ whole genome shotgun (WGS) entry which is preliminary data.</text>
</comment>
<dbReference type="EMBL" id="BAAAPC010000029">
    <property type="protein sequence ID" value="GAA2015209.1"/>
    <property type="molecule type" value="Genomic_DNA"/>
</dbReference>
<evidence type="ECO:0000313" key="1">
    <source>
        <dbReference type="EMBL" id="GAA2015209.1"/>
    </source>
</evidence>
<name>A0ABP5F663_9ACTN</name>
<accession>A0ABP5F663</accession>
<evidence type="ECO:0000313" key="2">
    <source>
        <dbReference type="Proteomes" id="UP001501585"/>
    </source>
</evidence>
<protein>
    <submittedName>
        <fullName evidence="1">Uncharacterized protein</fullName>
    </submittedName>
</protein>
<reference evidence="2" key="1">
    <citation type="journal article" date="2019" name="Int. J. Syst. Evol. Microbiol.">
        <title>The Global Catalogue of Microorganisms (GCM) 10K type strain sequencing project: providing services to taxonomists for standard genome sequencing and annotation.</title>
        <authorList>
            <consortium name="The Broad Institute Genomics Platform"/>
            <consortium name="The Broad Institute Genome Sequencing Center for Infectious Disease"/>
            <person name="Wu L."/>
            <person name="Ma J."/>
        </authorList>
    </citation>
    <scope>NUCLEOTIDE SEQUENCE [LARGE SCALE GENOMIC DNA]</scope>
    <source>
        <strain evidence="2">JCM 15313</strain>
    </source>
</reference>